<dbReference type="GO" id="GO:0008080">
    <property type="term" value="F:N-acetyltransferase activity"/>
    <property type="evidence" value="ECO:0007669"/>
    <property type="project" value="TreeGrafter"/>
</dbReference>
<reference evidence="4" key="2">
    <citation type="submission" date="2020-09" db="EMBL/GenBank/DDBJ databases">
        <authorList>
            <person name="Sun Q."/>
            <person name="Ohkuma M."/>
        </authorList>
    </citation>
    <scope>NUCLEOTIDE SEQUENCE</scope>
    <source>
        <strain evidence="4">JCM 14719</strain>
    </source>
</reference>
<dbReference type="SUPFAM" id="SSF55729">
    <property type="entry name" value="Acyl-CoA N-acyltransferases (Nat)"/>
    <property type="match status" value="1"/>
</dbReference>
<organism evidence="4 5">
    <name type="scientific">Calditerricola satsumensis</name>
    <dbReference type="NCBI Taxonomy" id="373054"/>
    <lineage>
        <taxon>Bacteria</taxon>
        <taxon>Bacillati</taxon>
        <taxon>Bacillota</taxon>
        <taxon>Bacilli</taxon>
        <taxon>Bacillales</taxon>
        <taxon>Bacillaceae</taxon>
        <taxon>Calditerricola</taxon>
    </lineage>
</organism>
<dbReference type="Pfam" id="PF00583">
    <property type="entry name" value="Acetyltransf_1"/>
    <property type="match status" value="1"/>
</dbReference>
<gene>
    <name evidence="4" type="ORF">GCM10007043_21800</name>
</gene>
<dbReference type="EMBL" id="BMOF01000062">
    <property type="protein sequence ID" value="GGK07420.1"/>
    <property type="molecule type" value="Genomic_DNA"/>
</dbReference>
<sequence>MIRELTTEEEWIAAFPVMKELRTHLDLETYLSLLSEMRAQGYQLFALEKEGRFVALAGAAVMTNFYNGRYLFLFDLVTREEERSKGYGAELLRHVEAFARDNGCQLVELTSGVQRKDAHRFYEEKMGYSRTSWVFRKALHGEPNKGE</sequence>
<comment type="caution">
    <text evidence="4">The sequence shown here is derived from an EMBL/GenBank/DDBJ whole genome shotgun (WGS) entry which is preliminary data.</text>
</comment>
<proteinExistence type="predicted"/>
<dbReference type="RefSeq" id="WP_054670724.1">
    <property type="nucleotide sequence ID" value="NZ_BMOF01000062.1"/>
</dbReference>
<evidence type="ECO:0000256" key="2">
    <source>
        <dbReference type="ARBA" id="ARBA00023315"/>
    </source>
</evidence>
<dbReference type="AlphaFoldDB" id="A0A8J3BJ88"/>
<evidence type="ECO:0000313" key="5">
    <source>
        <dbReference type="Proteomes" id="UP000637720"/>
    </source>
</evidence>
<dbReference type="CDD" id="cd04301">
    <property type="entry name" value="NAT_SF"/>
    <property type="match status" value="1"/>
</dbReference>
<dbReference type="Proteomes" id="UP000637720">
    <property type="component" value="Unassembled WGS sequence"/>
</dbReference>
<dbReference type="PANTHER" id="PTHR10545:SF29">
    <property type="entry name" value="GH14572P-RELATED"/>
    <property type="match status" value="1"/>
</dbReference>
<dbReference type="PANTHER" id="PTHR10545">
    <property type="entry name" value="DIAMINE N-ACETYLTRANSFERASE"/>
    <property type="match status" value="1"/>
</dbReference>
<dbReference type="Gene3D" id="3.40.630.30">
    <property type="match status" value="1"/>
</dbReference>
<feature type="domain" description="N-acetyltransferase" evidence="3">
    <location>
        <begin position="1"/>
        <end position="147"/>
    </location>
</feature>
<reference evidence="4" key="1">
    <citation type="journal article" date="2014" name="Int. J. Syst. Evol. Microbiol.">
        <title>Complete genome sequence of Corynebacterium casei LMG S-19264T (=DSM 44701T), isolated from a smear-ripened cheese.</title>
        <authorList>
            <consortium name="US DOE Joint Genome Institute (JGI-PGF)"/>
            <person name="Walter F."/>
            <person name="Albersmeier A."/>
            <person name="Kalinowski J."/>
            <person name="Ruckert C."/>
        </authorList>
    </citation>
    <scope>NUCLEOTIDE SEQUENCE</scope>
    <source>
        <strain evidence="4">JCM 14719</strain>
    </source>
</reference>
<keyword evidence="1" id="KW-0808">Transferase</keyword>
<dbReference type="PROSITE" id="PS51186">
    <property type="entry name" value="GNAT"/>
    <property type="match status" value="1"/>
</dbReference>
<evidence type="ECO:0000259" key="3">
    <source>
        <dbReference type="PROSITE" id="PS51186"/>
    </source>
</evidence>
<accession>A0A8J3BJ88</accession>
<protein>
    <submittedName>
        <fullName evidence="4">N-acetyltransferase</fullName>
    </submittedName>
</protein>
<keyword evidence="2" id="KW-0012">Acyltransferase</keyword>
<evidence type="ECO:0000256" key="1">
    <source>
        <dbReference type="ARBA" id="ARBA00022679"/>
    </source>
</evidence>
<dbReference type="InterPro" id="IPR016181">
    <property type="entry name" value="Acyl_CoA_acyltransferase"/>
</dbReference>
<keyword evidence="5" id="KW-1185">Reference proteome</keyword>
<dbReference type="InterPro" id="IPR000182">
    <property type="entry name" value="GNAT_dom"/>
</dbReference>
<name>A0A8J3BJ88_9BACI</name>
<dbReference type="InterPro" id="IPR051016">
    <property type="entry name" value="Diverse_Substrate_AcTransf"/>
</dbReference>
<evidence type="ECO:0000313" key="4">
    <source>
        <dbReference type="EMBL" id="GGK07420.1"/>
    </source>
</evidence>